<feature type="transmembrane region" description="Helical" evidence="7">
    <location>
        <begin position="59"/>
        <end position="77"/>
    </location>
</feature>
<feature type="transmembrane region" description="Helical" evidence="7">
    <location>
        <begin position="171"/>
        <end position="191"/>
    </location>
</feature>
<feature type="compositionally biased region" description="Low complexity" evidence="6">
    <location>
        <begin position="225"/>
        <end position="236"/>
    </location>
</feature>
<dbReference type="OrthoDB" id="8907274at2759"/>
<dbReference type="Gene3D" id="1.20.144.10">
    <property type="entry name" value="Phosphatidic acid phosphatase type 2/haloperoxidase"/>
    <property type="match status" value="1"/>
</dbReference>
<dbReference type="PANTHER" id="PTHR10165">
    <property type="entry name" value="LIPID PHOSPHATE PHOSPHATASE"/>
    <property type="match status" value="1"/>
</dbReference>
<evidence type="ECO:0000259" key="8">
    <source>
        <dbReference type="Pfam" id="PF01569"/>
    </source>
</evidence>
<proteinExistence type="inferred from homology"/>
<comment type="similarity">
    <text evidence="2">Belongs to the PA-phosphatase related phosphoesterase family.</text>
</comment>
<feature type="transmembrane region" description="Helical" evidence="7">
    <location>
        <begin position="84"/>
        <end position="106"/>
    </location>
</feature>
<feature type="transmembrane region" description="Helical" evidence="7">
    <location>
        <begin position="12"/>
        <end position="31"/>
    </location>
</feature>
<dbReference type="EMBL" id="SNRW01003018">
    <property type="protein sequence ID" value="KAA6391032.1"/>
    <property type="molecule type" value="Genomic_DNA"/>
</dbReference>
<dbReference type="SUPFAM" id="SSF48317">
    <property type="entry name" value="Acid phosphatase/Vanadium-dependent haloperoxidase"/>
    <property type="match status" value="1"/>
</dbReference>
<feature type="transmembrane region" description="Helical" evidence="7">
    <location>
        <begin position="289"/>
        <end position="310"/>
    </location>
</feature>
<evidence type="ECO:0000256" key="6">
    <source>
        <dbReference type="SAM" id="MobiDB-lite"/>
    </source>
</evidence>
<dbReference type="Pfam" id="PF01569">
    <property type="entry name" value="PAP2"/>
    <property type="match status" value="1"/>
</dbReference>
<evidence type="ECO:0000256" key="3">
    <source>
        <dbReference type="ARBA" id="ARBA00022692"/>
    </source>
</evidence>
<dbReference type="GO" id="GO:0005886">
    <property type="term" value="C:plasma membrane"/>
    <property type="evidence" value="ECO:0007669"/>
    <property type="project" value="TreeGrafter"/>
</dbReference>
<dbReference type="AlphaFoldDB" id="A0A5J4W956"/>
<dbReference type="GO" id="GO:0006644">
    <property type="term" value="P:phospholipid metabolic process"/>
    <property type="evidence" value="ECO:0007669"/>
    <property type="project" value="InterPro"/>
</dbReference>
<keyword evidence="3 7" id="KW-0812">Transmembrane</keyword>
<evidence type="ECO:0000256" key="1">
    <source>
        <dbReference type="ARBA" id="ARBA00004141"/>
    </source>
</evidence>
<reference evidence="9 10" key="1">
    <citation type="submission" date="2019-03" db="EMBL/GenBank/DDBJ databases">
        <title>Single cell metagenomics reveals metabolic interactions within the superorganism composed of flagellate Streblomastix strix and complex community of Bacteroidetes bacteria on its surface.</title>
        <authorList>
            <person name="Treitli S.C."/>
            <person name="Kolisko M."/>
            <person name="Husnik F."/>
            <person name="Keeling P."/>
            <person name="Hampl V."/>
        </authorList>
    </citation>
    <scope>NUCLEOTIDE SEQUENCE [LARGE SCALE GENOMIC DNA]</scope>
    <source>
        <strain evidence="9">ST1C</strain>
    </source>
</reference>
<dbReference type="Proteomes" id="UP000324800">
    <property type="component" value="Unassembled WGS sequence"/>
</dbReference>
<sequence length="324" mass="37090">MVSVSHQILRYTILILLSFIPDIVTIVLFVSDPVYHDFSLDDPSLSYEYKKDTISDGDLLIITIVTCFIFSGVYCIFSRNKCQSILSCIISFFFCFGLIQSISFVIKINVGRLRPDFLQRCIPDQEDIKLHRIEDIEQFGKLLSHNFKCTGDPKIVRQGHMSFPSGHSSSISYTFVYCSLMACLWSYKYLFEKKKNKSNQSDTQPLESSKDKNESDAEMQEEGNKQNNEQFEQQSESKQQFDIKIGKRTGMSKGLLFQICLIIGMGLSYVALFIASSRSSDNKHHLSDIIVGFIIGSFVGVLGGYILFYFERVEKWKETDEQVI</sequence>
<feature type="compositionally biased region" description="Polar residues" evidence="6">
    <location>
        <begin position="198"/>
        <end position="207"/>
    </location>
</feature>
<comment type="subcellular location">
    <subcellularLocation>
        <location evidence="1">Membrane</location>
        <topology evidence="1">Multi-pass membrane protein</topology>
    </subcellularLocation>
</comment>
<dbReference type="InterPro" id="IPR000326">
    <property type="entry name" value="PAP2/HPO"/>
</dbReference>
<dbReference type="GO" id="GO:0008195">
    <property type="term" value="F:phosphatidate phosphatase activity"/>
    <property type="evidence" value="ECO:0007669"/>
    <property type="project" value="TreeGrafter"/>
</dbReference>
<dbReference type="GO" id="GO:0046839">
    <property type="term" value="P:phospholipid dephosphorylation"/>
    <property type="evidence" value="ECO:0007669"/>
    <property type="project" value="TreeGrafter"/>
</dbReference>
<evidence type="ECO:0000313" key="10">
    <source>
        <dbReference type="Proteomes" id="UP000324800"/>
    </source>
</evidence>
<organism evidence="9 10">
    <name type="scientific">Streblomastix strix</name>
    <dbReference type="NCBI Taxonomy" id="222440"/>
    <lineage>
        <taxon>Eukaryota</taxon>
        <taxon>Metamonada</taxon>
        <taxon>Preaxostyla</taxon>
        <taxon>Oxymonadida</taxon>
        <taxon>Streblomastigidae</taxon>
        <taxon>Streblomastix</taxon>
    </lineage>
</organism>
<feature type="transmembrane region" description="Helical" evidence="7">
    <location>
        <begin position="255"/>
        <end position="277"/>
    </location>
</feature>
<dbReference type="InterPro" id="IPR043216">
    <property type="entry name" value="PAP-like"/>
</dbReference>
<keyword evidence="5 7" id="KW-0472">Membrane</keyword>
<evidence type="ECO:0000256" key="5">
    <source>
        <dbReference type="ARBA" id="ARBA00023136"/>
    </source>
</evidence>
<evidence type="ECO:0000313" key="9">
    <source>
        <dbReference type="EMBL" id="KAA6391032.1"/>
    </source>
</evidence>
<evidence type="ECO:0000256" key="7">
    <source>
        <dbReference type="SAM" id="Phobius"/>
    </source>
</evidence>
<evidence type="ECO:0000256" key="2">
    <source>
        <dbReference type="ARBA" id="ARBA00008816"/>
    </source>
</evidence>
<accession>A0A5J4W956</accession>
<gene>
    <name evidence="9" type="ORF">EZS28_013441</name>
</gene>
<dbReference type="GO" id="GO:0007165">
    <property type="term" value="P:signal transduction"/>
    <property type="evidence" value="ECO:0007669"/>
    <property type="project" value="TreeGrafter"/>
</dbReference>
<feature type="region of interest" description="Disordered" evidence="6">
    <location>
        <begin position="198"/>
        <end position="236"/>
    </location>
</feature>
<name>A0A5J4W956_9EUKA</name>
<protein>
    <submittedName>
        <fullName evidence="9">Phosphatidate phosphatase</fullName>
    </submittedName>
</protein>
<keyword evidence="4 7" id="KW-1133">Transmembrane helix</keyword>
<dbReference type="InterPro" id="IPR036938">
    <property type="entry name" value="PAP2/HPO_sf"/>
</dbReference>
<dbReference type="PANTHER" id="PTHR10165:SF174">
    <property type="entry name" value="PHOSPHATIDIC ACID PHOSPHATASE TYPE 2_HALOPEROXIDASE DOMAIN-CONTAINING PROTEIN"/>
    <property type="match status" value="1"/>
</dbReference>
<feature type="domain" description="Phosphatidic acid phosphatase type 2/haloperoxidase" evidence="8">
    <location>
        <begin position="91"/>
        <end position="305"/>
    </location>
</feature>
<comment type="caution">
    <text evidence="9">The sequence shown here is derived from an EMBL/GenBank/DDBJ whole genome shotgun (WGS) entry which is preliminary data.</text>
</comment>
<evidence type="ECO:0000256" key="4">
    <source>
        <dbReference type="ARBA" id="ARBA00022989"/>
    </source>
</evidence>